<keyword evidence="4" id="KW-0687">Ribonucleoprotein</keyword>
<gene>
    <name evidence="7" type="ORF">SI8410_17020805</name>
</gene>
<evidence type="ECO:0000259" key="5">
    <source>
        <dbReference type="Pfam" id="PF01386"/>
    </source>
</evidence>
<evidence type="ECO:0000313" key="7">
    <source>
        <dbReference type="EMBL" id="CAA7410127.1"/>
    </source>
</evidence>
<feature type="domain" description="Large ribosomal subunit protein bL25 L25" evidence="5">
    <location>
        <begin position="66"/>
        <end position="166"/>
    </location>
</feature>
<protein>
    <submittedName>
        <fullName evidence="7">Uncharacterized protein</fullName>
    </submittedName>
</protein>
<dbReference type="GO" id="GO:0003735">
    <property type="term" value="F:structural constituent of ribosome"/>
    <property type="evidence" value="ECO:0007669"/>
    <property type="project" value="InterPro"/>
</dbReference>
<evidence type="ECO:0000256" key="1">
    <source>
        <dbReference type="ARBA" id="ARBA00022730"/>
    </source>
</evidence>
<name>A0A7I8LJB3_SPIIN</name>
<dbReference type="InterPro" id="IPR020930">
    <property type="entry name" value="Ribosomal_uL5_bac-type"/>
</dbReference>
<dbReference type="InterPro" id="IPR011035">
    <property type="entry name" value="Ribosomal_bL25/Gln-tRNA_synth"/>
</dbReference>
<dbReference type="SUPFAM" id="SSF50715">
    <property type="entry name" value="Ribosomal protein L25-like"/>
    <property type="match status" value="1"/>
</dbReference>
<dbReference type="GO" id="GO:0022625">
    <property type="term" value="C:cytosolic large ribosomal subunit"/>
    <property type="evidence" value="ECO:0007669"/>
    <property type="project" value="TreeGrafter"/>
</dbReference>
<dbReference type="EMBL" id="LR746280">
    <property type="protein sequence ID" value="CAA7410127.1"/>
    <property type="molecule type" value="Genomic_DNA"/>
</dbReference>
<evidence type="ECO:0000313" key="8">
    <source>
        <dbReference type="Proteomes" id="UP000663760"/>
    </source>
</evidence>
<keyword evidence="1" id="KW-0699">rRNA-binding</keyword>
<dbReference type="Gene3D" id="2.170.120.20">
    <property type="entry name" value="Ribosomal protein L25, beta domain"/>
    <property type="match status" value="1"/>
</dbReference>
<proteinExistence type="predicted"/>
<evidence type="ECO:0000256" key="4">
    <source>
        <dbReference type="ARBA" id="ARBA00023274"/>
    </source>
</evidence>
<keyword evidence="3" id="KW-0689">Ribosomal protein</keyword>
<dbReference type="Gene3D" id="2.40.240.10">
    <property type="entry name" value="Ribosomal Protein L25, Chain P"/>
    <property type="match status" value="1"/>
</dbReference>
<dbReference type="InterPro" id="IPR020056">
    <property type="entry name" value="Rbsml_bL25/Gln-tRNA_synth_N"/>
</dbReference>
<keyword evidence="2" id="KW-0694">RNA-binding</keyword>
<keyword evidence="8" id="KW-1185">Reference proteome</keyword>
<dbReference type="PANTHER" id="PTHR33284">
    <property type="entry name" value="RIBOSOMAL PROTEIN L25/GLN-TRNA SYNTHETASE, ANTI-CODON-BINDING DOMAIN-CONTAINING PROTEIN"/>
    <property type="match status" value="1"/>
</dbReference>
<organism evidence="7 8">
    <name type="scientific">Spirodela intermedia</name>
    <name type="common">Intermediate duckweed</name>
    <dbReference type="NCBI Taxonomy" id="51605"/>
    <lineage>
        <taxon>Eukaryota</taxon>
        <taxon>Viridiplantae</taxon>
        <taxon>Streptophyta</taxon>
        <taxon>Embryophyta</taxon>
        <taxon>Tracheophyta</taxon>
        <taxon>Spermatophyta</taxon>
        <taxon>Magnoliopsida</taxon>
        <taxon>Liliopsida</taxon>
        <taxon>Araceae</taxon>
        <taxon>Lemnoideae</taxon>
        <taxon>Spirodela</taxon>
    </lineage>
</organism>
<dbReference type="InterPro" id="IPR020057">
    <property type="entry name" value="Ribosomal_bL25_b-dom"/>
</dbReference>
<feature type="domain" description="Large ribosomal subunit protein bL25 beta" evidence="6">
    <location>
        <begin position="176"/>
        <end position="258"/>
    </location>
</feature>
<evidence type="ECO:0000256" key="3">
    <source>
        <dbReference type="ARBA" id="ARBA00022980"/>
    </source>
</evidence>
<dbReference type="InterPro" id="IPR037121">
    <property type="entry name" value="Ribosomal_bL25_C"/>
</dbReference>
<dbReference type="GO" id="GO:0008097">
    <property type="term" value="F:5S rRNA binding"/>
    <property type="evidence" value="ECO:0007669"/>
    <property type="project" value="TreeGrafter"/>
</dbReference>
<evidence type="ECO:0000259" key="6">
    <source>
        <dbReference type="Pfam" id="PF14693"/>
    </source>
</evidence>
<reference evidence="7" key="1">
    <citation type="submission" date="2020-02" db="EMBL/GenBank/DDBJ databases">
        <authorList>
            <person name="Scholz U."/>
            <person name="Mascher M."/>
            <person name="Fiebig A."/>
        </authorList>
    </citation>
    <scope>NUCLEOTIDE SEQUENCE</scope>
</reference>
<dbReference type="Pfam" id="PF01386">
    <property type="entry name" value="Ribosomal_L25p"/>
    <property type="match status" value="1"/>
</dbReference>
<dbReference type="FunFam" id="2.170.120.20:FF:000006">
    <property type="entry name" value="Ribosomal protein L25/Gln-tRNA synthetase, anti-codon-binding domain-containing protein"/>
    <property type="match status" value="1"/>
</dbReference>
<dbReference type="GO" id="GO:0006412">
    <property type="term" value="P:translation"/>
    <property type="evidence" value="ECO:0007669"/>
    <property type="project" value="InterPro"/>
</dbReference>
<dbReference type="OrthoDB" id="193674at2759"/>
<dbReference type="InterPro" id="IPR029751">
    <property type="entry name" value="Ribosomal_L25_dom"/>
</dbReference>
<dbReference type="Pfam" id="PF14693">
    <property type="entry name" value="Ribosomal_TL5_C"/>
    <property type="match status" value="1"/>
</dbReference>
<evidence type="ECO:0000256" key="2">
    <source>
        <dbReference type="ARBA" id="ARBA00022884"/>
    </source>
</evidence>
<dbReference type="AlphaFoldDB" id="A0A7I8LJB3"/>
<sequence length="267" mass="29611">MLLRHRAPGTVGALGTVFRLHIRPLGQAAAAAVAAAPPEIFEGPLDYLEGFPRPDPKHDETIIGVPRAKSGKIISAKERKGWRVPSIVFEQENGQEGGNKRLISVQSKQIRKLVDHLGYHFFLSRLFNLEVRSEFDDSGEVIEKVRVLPRKLHLHSGTDAPLNVTFMRAPSHALLKIDVPLVYRGDDACPGLRKGGRLNTIKRTMKYLCPADIVPPFIDVDLSELEAGQKLLAKDLKVHPALKLLRSPDEPICNIIGARVSEQRKSK</sequence>
<accession>A0A7I8LJB3</accession>
<dbReference type="Proteomes" id="UP000663760">
    <property type="component" value="Chromosome 17"/>
</dbReference>
<dbReference type="PANTHER" id="PTHR33284:SF1">
    <property type="entry name" value="RIBOSOMAL PROTEIN L25_GLN-TRNA SYNTHETASE, ANTI-CODON-BINDING DOMAIN-CONTAINING PROTEIN"/>
    <property type="match status" value="1"/>
</dbReference>